<evidence type="ECO:0000313" key="2">
    <source>
        <dbReference type="EMBL" id="KKW09457.1"/>
    </source>
</evidence>
<protein>
    <recommendedName>
        <fullName evidence="4">Peptidoglycan binding-like domain-containing protein</fullName>
    </recommendedName>
</protein>
<dbReference type="InterPro" id="IPR036365">
    <property type="entry name" value="PGBD-like_sf"/>
</dbReference>
<name>A0A0G1Y3I9_9BACT</name>
<dbReference type="SUPFAM" id="SSF47090">
    <property type="entry name" value="PGBD-like"/>
    <property type="match status" value="1"/>
</dbReference>
<evidence type="ECO:0000313" key="3">
    <source>
        <dbReference type="Proteomes" id="UP000033965"/>
    </source>
</evidence>
<organism evidence="2 3">
    <name type="scientific">Candidatus Kaiserbacteria bacterium GW2011_GWA2_49_19</name>
    <dbReference type="NCBI Taxonomy" id="1618669"/>
    <lineage>
        <taxon>Bacteria</taxon>
        <taxon>Candidatus Kaiseribacteriota</taxon>
    </lineage>
</organism>
<feature type="signal peptide" evidence="1">
    <location>
        <begin position="1"/>
        <end position="27"/>
    </location>
</feature>
<sequence>MKNRFLFYGRFLFAVILTFAFSVSVEAATSPCPFTWTNNIRVGSEGEDVLKLQQFLNSYPDTVIALSGAGSVGNESTSYGPRTAKAVVKFQEKYAADTLAPVGLTKGSGFVGVLTRAKLNRLCVSQAILSVMETNVAVPKIPDAVNFGTPAVTFSPVPENTNSAVVEDVLTVSAPEQPAPTLAPAGAGWVPFTNITLTAGNRDVTVKSITVERIGFGADGAFDTIALIDEESNQIGEERGFRSDHKVELGEPFSVLSGTSKTVTIVANMVSDLSSFGGQMPTLQVVTVNTSTRVTGTLPVRGTAHSINSTLVIGGATVTLSSFDPAVALTRYINDRAVRFSGIRLTANSKEDLTLSSIIWDQTGSAGNADVANVMTVVDGTSYPTTVSKRTFTSNFSPPVSIRKGYSIDVYVQGDLLPSAVNRTVKFDIRKSGNIAILGNSYSYYVLILPDGNTAVSGNSVFLTSDGTTSGSERRPFFSGSIVTVGGGTFTSIGK</sequence>
<evidence type="ECO:0000256" key="1">
    <source>
        <dbReference type="SAM" id="SignalP"/>
    </source>
</evidence>
<proteinExistence type="predicted"/>
<feature type="chain" id="PRO_5002541006" description="Peptidoglycan binding-like domain-containing protein" evidence="1">
    <location>
        <begin position="28"/>
        <end position="495"/>
    </location>
</feature>
<gene>
    <name evidence="2" type="ORF">UY44_C0001G0022</name>
</gene>
<dbReference type="EMBL" id="LCPZ01000001">
    <property type="protein sequence ID" value="KKW09457.1"/>
    <property type="molecule type" value="Genomic_DNA"/>
</dbReference>
<dbReference type="Gene3D" id="1.10.101.10">
    <property type="entry name" value="PGBD-like superfamily/PGBD"/>
    <property type="match status" value="1"/>
</dbReference>
<evidence type="ECO:0008006" key="4">
    <source>
        <dbReference type="Google" id="ProtNLM"/>
    </source>
</evidence>
<keyword evidence="1" id="KW-0732">Signal</keyword>
<dbReference type="Proteomes" id="UP000033965">
    <property type="component" value="Unassembled WGS sequence"/>
</dbReference>
<accession>A0A0G1Y3I9</accession>
<reference evidence="2 3" key="1">
    <citation type="journal article" date="2015" name="Nature">
        <title>rRNA introns, odd ribosomes, and small enigmatic genomes across a large radiation of phyla.</title>
        <authorList>
            <person name="Brown C.T."/>
            <person name="Hug L.A."/>
            <person name="Thomas B.C."/>
            <person name="Sharon I."/>
            <person name="Castelle C.J."/>
            <person name="Singh A."/>
            <person name="Wilkins M.J."/>
            <person name="Williams K.H."/>
            <person name="Banfield J.F."/>
        </authorList>
    </citation>
    <scope>NUCLEOTIDE SEQUENCE [LARGE SCALE GENOMIC DNA]</scope>
</reference>
<dbReference type="AlphaFoldDB" id="A0A0G1Y3I9"/>
<dbReference type="InterPro" id="IPR036366">
    <property type="entry name" value="PGBDSf"/>
</dbReference>
<comment type="caution">
    <text evidence="2">The sequence shown here is derived from an EMBL/GenBank/DDBJ whole genome shotgun (WGS) entry which is preliminary data.</text>
</comment>